<dbReference type="Pfam" id="PF00345">
    <property type="entry name" value="PapD_N"/>
    <property type="match status" value="1"/>
</dbReference>
<dbReference type="SUPFAM" id="SSF49354">
    <property type="entry name" value="PapD-like"/>
    <property type="match status" value="1"/>
</dbReference>
<dbReference type="RefSeq" id="WP_088250304.1">
    <property type="nucleotide sequence ID" value="NZ_NHMK01000035.1"/>
</dbReference>
<dbReference type="GO" id="GO:0030288">
    <property type="term" value="C:outer membrane-bounded periplasmic space"/>
    <property type="evidence" value="ECO:0007669"/>
    <property type="project" value="InterPro"/>
</dbReference>
<dbReference type="GO" id="GO:0071555">
    <property type="term" value="P:cell wall organization"/>
    <property type="evidence" value="ECO:0007669"/>
    <property type="project" value="InterPro"/>
</dbReference>
<reference evidence="4 5" key="1">
    <citation type="submission" date="2017-05" db="EMBL/GenBank/DDBJ databases">
        <title>De novo genome assembly of Deniococcus indicus strain DR1.</title>
        <authorList>
            <person name="Chauhan D."/>
            <person name="Yennamalli R.M."/>
            <person name="Priyadarshini R."/>
        </authorList>
    </citation>
    <scope>NUCLEOTIDE SEQUENCE [LARGE SCALE GENOMIC DNA]</scope>
    <source>
        <strain evidence="4 5">DR1</strain>
    </source>
</reference>
<keyword evidence="1" id="KW-0732">Signal</keyword>
<dbReference type="Gene3D" id="2.60.40.10">
    <property type="entry name" value="Immunoglobulins"/>
    <property type="match status" value="1"/>
</dbReference>
<dbReference type="InterPro" id="IPR016147">
    <property type="entry name" value="Pili_assmbl_chaperone_N"/>
</dbReference>
<feature type="chain" id="PRO_5011913703" description="Pili assembly chaperone N-terminal domain-containing protein" evidence="1">
    <location>
        <begin position="25"/>
        <end position="233"/>
    </location>
</feature>
<gene>
    <name evidence="4" type="ORF">CBQ26_19665</name>
    <name evidence="3" type="ORF">CBQ26_20915</name>
</gene>
<dbReference type="Proteomes" id="UP000197208">
    <property type="component" value="Unassembled WGS sequence"/>
</dbReference>
<dbReference type="InterPro" id="IPR008962">
    <property type="entry name" value="PapD-like_sf"/>
</dbReference>
<evidence type="ECO:0000313" key="3">
    <source>
        <dbReference type="EMBL" id="OWL93197.1"/>
    </source>
</evidence>
<sequence>MKKLSLPGLLLTLLVTALPTAAHAASLNVAPLSLQLTPPAAPTTQFNVVNTDSVASEYRVEIMAWRQVNGEDTYEPTRDVVINPARVTLQPGQRQLFRLGWKGPVDLAAEKMYRVYVTQVPQATAATGVVSALRFGLPLAVSTRSVQPQVKWTAQRRGNDLLLQVTNSGTGHVRFSNLKVTANSSVADLPIPYYVLPGATRTIVLPNWEPQRREFRLTTGTATGTVDETFTLP</sequence>
<dbReference type="InterPro" id="IPR050643">
    <property type="entry name" value="Periplasmic_pilus_chap"/>
</dbReference>
<dbReference type="EMBL" id="NHMK01000035">
    <property type="protein sequence ID" value="OWL93450.1"/>
    <property type="molecule type" value="Genomic_DNA"/>
</dbReference>
<dbReference type="AlphaFoldDB" id="A0A246BE20"/>
<evidence type="ECO:0000313" key="5">
    <source>
        <dbReference type="Proteomes" id="UP000197208"/>
    </source>
</evidence>
<dbReference type="PANTHER" id="PTHR30251:SF4">
    <property type="entry name" value="SLR1668 PROTEIN"/>
    <property type="match status" value="1"/>
</dbReference>
<accession>A0A246BE20</accession>
<keyword evidence="5" id="KW-1185">Reference proteome</keyword>
<comment type="caution">
    <text evidence="4">The sequence shown here is derived from an EMBL/GenBank/DDBJ whole genome shotgun (WGS) entry which is preliminary data.</text>
</comment>
<evidence type="ECO:0000256" key="1">
    <source>
        <dbReference type="SAM" id="SignalP"/>
    </source>
</evidence>
<feature type="domain" description="Pili assembly chaperone N-terminal" evidence="2">
    <location>
        <begin position="41"/>
        <end position="134"/>
    </location>
</feature>
<organism evidence="4 5">
    <name type="scientific">Deinococcus indicus</name>
    <dbReference type="NCBI Taxonomy" id="223556"/>
    <lineage>
        <taxon>Bacteria</taxon>
        <taxon>Thermotogati</taxon>
        <taxon>Deinococcota</taxon>
        <taxon>Deinococci</taxon>
        <taxon>Deinococcales</taxon>
        <taxon>Deinococcaceae</taxon>
        <taxon>Deinococcus</taxon>
    </lineage>
</organism>
<protein>
    <recommendedName>
        <fullName evidence="2">Pili assembly chaperone N-terminal domain-containing protein</fullName>
    </recommendedName>
</protein>
<evidence type="ECO:0000313" key="4">
    <source>
        <dbReference type="EMBL" id="OWL93450.1"/>
    </source>
</evidence>
<proteinExistence type="predicted"/>
<name>A0A246BE20_9DEIO</name>
<evidence type="ECO:0000259" key="2">
    <source>
        <dbReference type="Pfam" id="PF00345"/>
    </source>
</evidence>
<feature type="signal peptide" evidence="1">
    <location>
        <begin position="1"/>
        <end position="24"/>
    </location>
</feature>
<dbReference type="PANTHER" id="PTHR30251">
    <property type="entry name" value="PILUS ASSEMBLY CHAPERONE"/>
    <property type="match status" value="1"/>
</dbReference>
<dbReference type="EMBL" id="NHMK01000039">
    <property type="protein sequence ID" value="OWL93197.1"/>
    <property type="molecule type" value="Genomic_DNA"/>
</dbReference>
<dbReference type="OrthoDB" id="65700at2"/>
<dbReference type="InterPro" id="IPR013783">
    <property type="entry name" value="Ig-like_fold"/>
</dbReference>